<dbReference type="InParanoid" id="A0A7M7PRH6"/>
<proteinExistence type="inferred from homology"/>
<evidence type="ECO:0000313" key="12">
    <source>
        <dbReference type="Proteomes" id="UP000007110"/>
    </source>
</evidence>
<keyword evidence="5 9" id="KW-0067">ATP-binding</keyword>
<evidence type="ECO:0000256" key="3">
    <source>
        <dbReference type="ARBA" id="ARBA00022598"/>
    </source>
</evidence>
<dbReference type="InterPro" id="IPR006195">
    <property type="entry name" value="aa-tRNA-synth_II"/>
</dbReference>
<evidence type="ECO:0000256" key="5">
    <source>
        <dbReference type="ARBA" id="ARBA00022840"/>
    </source>
</evidence>
<dbReference type="KEGG" id="spu:583727"/>
<dbReference type="Gene3D" id="3.30.930.10">
    <property type="entry name" value="Bira Bifunctional Protein, Domain 2"/>
    <property type="match status" value="1"/>
</dbReference>
<dbReference type="PROSITE" id="PS50862">
    <property type="entry name" value="AA_TRNA_LIGASE_II"/>
    <property type="match status" value="1"/>
</dbReference>
<keyword evidence="12" id="KW-1185">Reference proteome</keyword>
<dbReference type="PRINTS" id="PR00981">
    <property type="entry name" value="TRNASYNTHSER"/>
</dbReference>
<dbReference type="GO" id="GO:0005524">
    <property type="term" value="F:ATP binding"/>
    <property type="evidence" value="ECO:0007669"/>
    <property type="project" value="UniProtKB-KW"/>
</dbReference>
<feature type="binding site" evidence="8">
    <location>
        <position position="458"/>
    </location>
    <ligand>
        <name>L-serine</name>
        <dbReference type="ChEBI" id="CHEBI:33384"/>
    </ligand>
</feature>
<evidence type="ECO:0000256" key="7">
    <source>
        <dbReference type="ARBA" id="ARBA00031113"/>
    </source>
</evidence>
<dbReference type="AlphaFoldDB" id="A0A7M7PRH6"/>
<keyword evidence="3" id="KW-0436">Ligase</keyword>
<comment type="similarity">
    <text evidence="1">Belongs to the class-II aminoacyl-tRNA synthetase family. Type-1 seryl-tRNA synthetase subfamily.</text>
</comment>
<evidence type="ECO:0000256" key="8">
    <source>
        <dbReference type="PIRSR" id="PIRSR001529-1"/>
    </source>
</evidence>
<protein>
    <recommendedName>
        <fullName evidence="2">serine--tRNA ligase</fullName>
        <ecNumber evidence="2">6.1.1.11</ecNumber>
    </recommendedName>
    <alternativeName>
        <fullName evidence="7">Seryl-tRNA synthetase</fullName>
    </alternativeName>
</protein>
<sequence length="511" mass="58225">MASISSYSKQLRRLWHIHRQFKNTSVPPTVPLRWMNTHRVRSPIQRICSQCCRASYPSRTLATIPKGDQKKDLMFSSDFKPDIDLDFLAQNAEVIADRISHRKGKIDVHEVLKKMKEFQLIQEDVHDVQLRLQTDIDKGLNTKELESMLKEKKNQLDRAQNDFYRIAVAIPNSIHPDVPLTEDADPVLIEEINEKRSFDFPIKGHVELGEDLDIIRLKNLGHTTGHRSYFLKGAGSMLEDALVRFTLDRLIKNHGFKIIKVPDLIKPVVFVSIEACGMRTEGLHTQVYPLSPEYHNSDLWLAGTAEVGIAGYLMNKTIPMAELPLRIAAVSRCYRAETAHSADARGLYRVHQFTKVEMFCVAANESGKESEQIHQELVGIERELFSDLGLHFQILDMPAHDLGAPAYRKFDCEAWMPHRKAYGEVSSTSNCTDFQSRRLHIQYKPSPESQAKYAHTLNGTACAVPRLIIAILENNQQRDGSITIPEPLQPYMDGMREITRPASGKLHFTRL</sequence>
<dbReference type="SUPFAM" id="SSF55681">
    <property type="entry name" value="Class II aaRS and biotin synthetases"/>
    <property type="match status" value="1"/>
</dbReference>
<dbReference type="InterPro" id="IPR002317">
    <property type="entry name" value="Ser-tRNA-ligase_type_1"/>
</dbReference>
<feature type="binding site" evidence="9">
    <location>
        <begin position="335"/>
        <end position="337"/>
    </location>
    <ligand>
        <name>ATP</name>
        <dbReference type="ChEBI" id="CHEBI:30616"/>
    </ligand>
</feature>
<evidence type="ECO:0000256" key="4">
    <source>
        <dbReference type="ARBA" id="ARBA00022741"/>
    </source>
</evidence>
<keyword evidence="6" id="KW-0030">Aminoacyl-tRNA synthetase</keyword>
<dbReference type="EC" id="6.1.1.11" evidence="2"/>
<dbReference type="GO" id="GO:0005739">
    <property type="term" value="C:mitochondrion"/>
    <property type="evidence" value="ECO:0000318"/>
    <property type="project" value="GO_Central"/>
</dbReference>
<feature type="binding site" evidence="8">
    <location>
        <position position="304"/>
    </location>
    <ligand>
        <name>L-serine</name>
        <dbReference type="ChEBI" id="CHEBI:33384"/>
    </ligand>
</feature>
<evidence type="ECO:0000256" key="9">
    <source>
        <dbReference type="PIRSR" id="PIRSR001529-2"/>
    </source>
</evidence>
<keyword evidence="4" id="KW-0547">Nucleotide-binding</keyword>
<organism evidence="11 12">
    <name type="scientific">Strongylocentrotus purpuratus</name>
    <name type="common">Purple sea urchin</name>
    <dbReference type="NCBI Taxonomy" id="7668"/>
    <lineage>
        <taxon>Eukaryota</taxon>
        <taxon>Metazoa</taxon>
        <taxon>Echinodermata</taxon>
        <taxon>Eleutherozoa</taxon>
        <taxon>Echinozoa</taxon>
        <taxon>Echinoidea</taxon>
        <taxon>Euechinoidea</taxon>
        <taxon>Echinacea</taxon>
        <taxon>Camarodonta</taxon>
        <taxon>Echinidea</taxon>
        <taxon>Strongylocentrotidae</taxon>
        <taxon>Strongylocentrotus</taxon>
    </lineage>
</organism>
<dbReference type="GO" id="GO:0004828">
    <property type="term" value="F:serine-tRNA ligase activity"/>
    <property type="evidence" value="ECO:0000318"/>
    <property type="project" value="GO_Central"/>
</dbReference>
<dbReference type="OMA" id="CRVIDMP"/>
<feature type="binding site" evidence="9">
    <location>
        <begin position="424"/>
        <end position="427"/>
    </location>
    <ligand>
        <name>ATP</name>
        <dbReference type="ChEBI" id="CHEBI:30616"/>
    </ligand>
</feature>
<dbReference type="InterPro" id="IPR010978">
    <property type="entry name" value="tRNA-bd_arm"/>
</dbReference>
<reference evidence="11" key="2">
    <citation type="submission" date="2021-01" db="UniProtKB">
        <authorList>
            <consortium name="EnsemblMetazoa"/>
        </authorList>
    </citation>
    <scope>IDENTIFICATION</scope>
</reference>
<evidence type="ECO:0000313" key="11">
    <source>
        <dbReference type="EnsemblMetazoa" id="XP_030854650"/>
    </source>
</evidence>
<dbReference type="InterPro" id="IPR045864">
    <property type="entry name" value="aa-tRNA-synth_II/BPL/LPL"/>
</dbReference>
<evidence type="ECO:0000259" key="10">
    <source>
        <dbReference type="PROSITE" id="PS50862"/>
    </source>
</evidence>
<name>A0A7M7PRH6_STRPU</name>
<dbReference type="InterPro" id="IPR002314">
    <property type="entry name" value="aa-tRNA-synt_IIb"/>
</dbReference>
<feature type="domain" description="Aminoacyl-transfer RNA synthetases class-II family profile" evidence="10">
    <location>
        <begin position="199"/>
        <end position="485"/>
    </location>
</feature>
<dbReference type="PIRSF" id="PIRSF001529">
    <property type="entry name" value="Ser-tRNA-synth_IIa"/>
    <property type="match status" value="1"/>
</dbReference>
<dbReference type="PANTHER" id="PTHR11778">
    <property type="entry name" value="SERYL-TRNA SYNTHETASE"/>
    <property type="match status" value="1"/>
</dbReference>
<evidence type="ECO:0000256" key="1">
    <source>
        <dbReference type="ARBA" id="ARBA00010728"/>
    </source>
</evidence>
<feature type="binding site" evidence="9">
    <location>
        <begin position="350"/>
        <end position="353"/>
    </location>
    <ligand>
        <name>ATP</name>
        <dbReference type="ChEBI" id="CHEBI:30616"/>
    </ligand>
</feature>
<dbReference type="Proteomes" id="UP000007110">
    <property type="component" value="Unassembled WGS sequence"/>
</dbReference>
<dbReference type="GeneID" id="583727"/>
<dbReference type="Pfam" id="PF00587">
    <property type="entry name" value="tRNA-synt_2b"/>
    <property type="match status" value="1"/>
</dbReference>
<dbReference type="EnsemblMetazoa" id="XM_030998790">
    <property type="protein sequence ID" value="XP_030854650"/>
    <property type="gene ID" value="LOC583727"/>
</dbReference>
<feature type="site" description="Important for serine binding" evidence="8">
    <location>
        <position position="460"/>
    </location>
</feature>
<feature type="binding site" evidence="8">
    <location>
        <position position="357"/>
    </location>
    <ligand>
        <name>L-serine</name>
        <dbReference type="ChEBI" id="CHEBI:33384"/>
    </ligand>
</feature>
<dbReference type="SUPFAM" id="SSF46589">
    <property type="entry name" value="tRNA-binding arm"/>
    <property type="match status" value="1"/>
</dbReference>
<dbReference type="GO" id="GO:0070158">
    <property type="term" value="P:mitochondrial seryl-tRNA aminoacylation"/>
    <property type="evidence" value="ECO:0000318"/>
    <property type="project" value="GO_Central"/>
</dbReference>
<dbReference type="GO" id="GO:0000049">
    <property type="term" value="F:tRNA binding"/>
    <property type="evidence" value="ECO:0000318"/>
    <property type="project" value="GO_Central"/>
</dbReference>
<dbReference type="OrthoDB" id="10264585at2759"/>
<accession>A0A7M7PRH6</accession>
<feature type="binding site" evidence="8">
    <location>
        <position position="335"/>
    </location>
    <ligand>
        <name>L-serine</name>
        <dbReference type="ChEBI" id="CHEBI:33384"/>
    </ligand>
</feature>
<evidence type="ECO:0000256" key="6">
    <source>
        <dbReference type="ARBA" id="ARBA00023146"/>
    </source>
</evidence>
<dbReference type="FunFam" id="3.30.930.10:FF:000078">
    <property type="entry name" value="Seryl-tRNA synthetase"/>
    <property type="match status" value="1"/>
</dbReference>
<evidence type="ECO:0000256" key="2">
    <source>
        <dbReference type="ARBA" id="ARBA00012840"/>
    </source>
</evidence>
<dbReference type="RefSeq" id="XP_030854650.1">
    <property type="nucleotide sequence ID" value="XM_030998790.1"/>
</dbReference>
<reference evidence="12" key="1">
    <citation type="submission" date="2015-02" db="EMBL/GenBank/DDBJ databases">
        <title>Genome sequencing for Strongylocentrotus purpuratus.</title>
        <authorList>
            <person name="Murali S."/>
            <person name="Liu Y."/>
            <person name="Vee V."/>
            <person name="English A."/>
            <person name="Wang M."/>
            <person name="Skinner E."/>
            <person name="Han Y."/>
            <person name="Muzny D.M."/>
            <person name="Worley K.C."/>
            <person name="Gibbs R.A."/>
        </authorList>
    </citation>
    <scope>NUCLEOTIDE SEQUENCE</scope>
</reference>
<dbReference type="NCBIfam" id="TIGR00414">
    <property type="entry name" value="serS"/>
    <property type="match status" value="1"/>
</dbReference>